<evidence type="ECO:0000256" key="7">
    <source>
        <dbReference type="ARBA" id="ARBA00049158"/>
    </source>
</evidence>
<dbReference type="RefSeq" id="WP_375356069.1">
    <property type="nucleotide sequence ID" value="NZ_JBHHMI010000011.1"/>
</dbReference>
<reference evidence="10 11" key="1">
    <citation type="submission" date="2024-09" db="EMBL/GenBank/DDBJ databases">
        <title>Paenibacillus zeirhizospherea sp. nov., isolated from surface of the maize (Zea mays) roots in a horticulture field, Hungary.</title>
        <authorList>
            <person name="Marton D."/>
            <person name="Farkas M."/>
            <person name="Bedics A."/>
            <person name="Toth E."/>
            <person name="Tancsics A."/>
            <person name="Boka K."/>
            <person name="Maroti G."/>
            <person name="Kriszt B."/>
            <person name="Cserhati M."/>
        </authorList>
    </citation>
    <scope>NUCLEOTIDE SEQUENCE [LARGE SCALE GENOMIC DNA]</scope>
    <source>
        <strain evidence="10 11">KCTC 33519</strain>
    </source>
</reference>
<protein>
    <recommendedName>
        <fullName evidence="3 8">Histidinol-phosphatase</fullName>
        <shortName evidence="8">HolPase</shortName>
        <ecNumber evidence="3 8">3.1.3.15</ecNumber>
    </recommendedName>
</protein>
<accession>A0ABV5AUX3</accession>
<keyword evidence="4 8" id="KW-0028">Amino-acid biosynthesis</keyword>
<dbReference type="InterPro" id="IPR016195">
    <property type="entry name" value="Pol/histidinol_Pase-like"/>
</dbReference>
<evidence type="ECO:0000256" key="8">
    <source>
        <dbReference type="RuleBase" id="RU366003"/>
    </source>
</evidence>
<dbReference type="CDD" id="cd12110">
    <property type="entry name" value="PHP_HisPPase_Hisj_like"/>
    <property type="match status" value="1"/>
</dbReference>
<organism evidence="10 11">
    <name type="scientific">Paenibacillus enshidis</name>
    <dbReference type="NCBI Taxonomy" id="1458439"/>
    <lineage>
        <taxon>Bacteria</taxon>
        <taxon>Bacillati</taxon>
        <taxon>Bacillota</taxon>
        <taxon>Bacilli</taxon>
        <taxon>Bacillales</taxon>
        <taxon>Paenibacillaceae</taxon>
        <taxon>Paenibacillus</taxon>
    </lineage>
</organism>
<comment type="caution">
    <text evidence="10">The sequence shown here is derived from an EMBL/GenBank/DDBJ whole genome shotgun (WGS) entry which is preliminary data.</text>
</comment>
<gene>
    <name evidence="10" type="ORF">ACE41H_14645</name>
</gene>
<evidence type="ECO:0000313" key="11">
    <source>
        <dbReference type="Proteomes" id="UP001580346"/>
    </source>
</evidence>
<dbReference type="Pfam" id="PF02811">
    <property type="entry name" value="PHP"/>
    <property type="match status" value="1"/>
</dbReference>
<dbReference type="EMBL" id="JBHHMI010000011">
    <property type="protein sequence ID" value="MFB5268004.1"/>
    <property type="molecule type" value="Genomic_DNA"/>
</dbReference>
<evidence type="ECO:0000256" key="6">
    <source>
        <dbReference type="ARBA" id="ARBA00023102"/>
    </source>
</evidence>
<feature type="domain" description="PHP" evidence="9">
    <location>
        <begin position="65"/>
        <end position="258"/>
    </location>
</feature>
<keyword evidence="5 8" id="KW-0378">Hydrolase</keyword>
<name>A0ABV5AUX3_9BACL</name>
<comment type="pathway">
    <text evidence="1 8">Amino-acid biosynthesis; L-histidine biosynthesis; L-histidine from 5-phospho-alpha-D-ribose 1-diphosphate: step 8/9.</text>
</comment>
<keyword evidence="6 8" id="KW-0368">Histidine biosynthesis</keyword>
<evidence type="ECO:0000256" key="4">
    <source>
        <dbReference type="ARBA" id="ARBA00022605"/>
    </source>
</evidence>
<proteinExistence type="inferred from homology"/>
<evidence type="ECO:0000256" key="1">
    <source>
        <dbReference type="ARBA" id="ARBA00004970"/>
    </source>
</evidence>
<evidence type="ECO:0000259" key="9">
    <source>
        <dbReference type="Pfam" id="PF02811"/>
    </source>
</evidence>
<keyword evidence="11" id="KW-1185">Reference proteome</keyword>
<dbReference type="Gene3D" id="3.20.20.140">
    <property type="entry name" value="Metal-dependent hydrolases"/>
    <property type="match status" value="1"/>
</dbReference>
<dbReference type="InterPro" id="IPR004013">
    <property type="entry name" value="PHP_dom"/>
</dbReference>
<evidence type="ECO:0000256" key="5">
    <source>
        <dbReference type="ARBA" id="ARBA00022801"/>
    </source>
</evidence>
<evidence type="ECO:0000256" key="2">
    <source>
        <dbReference type="ARBA" id="ARBA00009152"/>
    </source>
</evidence>
<sequence>MKVDLHFHLEEGPYSHRWLSRTLDALRNTSRSSGKEGHHSLEWAGQLTGQLSDRMRQGCFSNDWLDRYLTAGRAKGISVFGVVDHLYRFRECRSYYERHLLLDESPVGLIQRQWLDQVCVASLDEFVSFVTEAKKDRPDLLLGIEADYFGGGEAELERLLSGYGWDYVIGSVHYMDGWGFDNPDTRERFAQLDVLETYGRYFELLKGACRSGLFEFIAHPDNLKVFNFRPADEAILLPYYREVAEEMIRSGVGTEINTGLAYRYPVAESCPSPLFLSVLAELGVPITLSSDSHFPDDIGRLLDEAANAALEAGYQQLTIYRERKPYTLPIGSLSDHSV</sequence>
<evidence type="ECO:0000256" key="3">
    <source>
        <dbReference type="ARBA" id="ARBA00013085"/>
    </source>
</evidence>
<dbReference type="SUPFAM" id="SSF89550">
    <property type="entry name" value="PHP domain-like"/>
    <property type="match status" value="1"/>
</dbReference>
<dbReference type="NCBIfam" id="NF005596">
    <property type="entry name" value="PRK07328.1"/>
    <property type="match status" value="1"/>
</dbReference>
<dbReference type="Proteomes" id="UP001580346">
    <property type="component" value="Unassembled WGS sequence"/>
</dbReference>
<dbReference type="PANTHER" id="PTHR21039:SF0">
    <property type="entry name" value="HISTIDINOL-PHOSPHATASE"/>
    <property type="match status" value="1"/>
</dbReference>
<dbReference type="InterPro" id="IPR010140">
    <property type="entry name" value="Histidinol_P_phosphatase_HisJ"/>
</dbReference>
<dbReference type="PANTHER" id="PTHR21039">
    <property type="entry name" value="HISTIDINOL PHOSPHATASE-RELATED"/>
    <property type="match status" value="1"/>
</dbReference>
<comment type="catalytic activity">
    <reaction evidence="7 8">
        <text>L-histidinol phosphate + H2O = L-histidinol + phosphate</text>
        <dbReference type="Rhea" id="RHEA:14465"/>
        <dbReference type="ChEBI" id="CHEBI:15377"/>
        <dbReference type="ChEBI" id="CHEBI:43474"/>
        <dbReference type="ChEBI" id="CHEBI:57699"/>
        <dbReference type="ChEBI" id="CHEBI:57980"/>
        <dbReference type="EC" id="3.1.3.15"/>
    </reaction>
</comment>
<comment type="similarity">
    <text evidence="2 8">Belongs to the PHP hydrolase family. HisK subfamily.</text>
</comment>
<evidence type="ECO:0000313" key="10">
    <source>
        <dbReference type="EMBL" id="MFB5268004.1"/>
    </source>
</evidence>
<dbReference type="EC" id="3.1.3.15" evidence="3 8"/>